<feature type="non-terminal residue" evidence="3">
    <location>
        <position position="1"/>
    </location>
</feature>
<dbReference type="InterPro" id="IPR036291">
    <property type="entry name" value="NAD(P)-bd_dom_sf"/>
</dbReference>
<dbReference type="PROSITE" id="PS00061">
    <property type="entry name" value="ADH_SHORT"/>
    <property type="match status" value="1"/>
</dbReference>
<proteinExistence type="inferred from homology"/>
<feature type="domain" description="Ketoreductase" evidence="2">
    <location>
        <begin position="8"/>
        <end position="199"/>
    </location>
</feature>
<gene>
    <name evidence="3" type="ORF">METZ01_LOCUS304376</name>
</gene>
<dbReference type="InterPro" id="IPR057326">
    <property type="entry name" value="KR_dom"/>
</dbReference>
<dbReference type="SUPFAM" id="SSF51735">
    <property type="entry name" value="NAD(P)-binding Rossmann-fold domains"/>
    <property type="match status" value="1"/>
</dbReference>
<name>A0A382MVK4_9ZZZZ</name>
<comment type="similarity">
    <text evidence="1">Belongs to the short-chain dehydrogenases/reductases (SDR) family.</text>
</comment>
<dbReference type="GO" id="GO:0016616">
    <property type="term" value="F:oxidoreductase activity, acting on the CH-OH group of donors, NAD or NADP as acceptor"/>
    <property type="evidence" value="ECO:0007669"/>
    <property type="project" value="TreeGrafter"/>
</dbReference>
<evidence type="ECO:0000259" key="2">
    <source>
        <dbReference type="SMART" id="SM00822"/>
    </source>
</evidence>
<reference evidence="3" key="1">
    <citation type="submission" date="2018-05" db="EMBL/GenBank/DDBJ databases">
        <authorList>
            <person name="Lanie J.A."/>
            <person name="Ng W.-L."/>
            <person name="Kazmierczak K.M."/>
            <person name="Andrzejewski T.M."/>
            <person name="Davidsen T.M."/>
            <person name="Wayne K.J."/>
            <person name="Tettelin H."/>
            <person name="Glass J.I."/>
            <person name="Rusch D."/>
            <person name="Podicherti R."/>
            <person name="Tsui H.-C.T."/>
            <person name="Winkler M.E."/>
        </authorList>
    </citation>
    <scope>NUCLEOTIDE SEQUENCE</scope>
</reference>
<organism evidence="3">
    <name type="scientific">marine metagenome</name>
    <dbReference type="NCBI Taxonomy" id="408172"/>
    <lineage>
        <taxon>unclassified sequences</taxon>
        <taxon>metagenomes</taxon>
        <taxon>ecological metagenomes</taxon>
    </lineage>
</organism>
<dbReference type="InterPro" id="IPR002347">
    <property type="entry name" value="SDR_fam"/>
</dbReference>
<dbReference type="EMBL" id="UINC01095438">
    <property type="protein sequence ID" value="SVC51522.1"/>
    <property type="molecule type" value="Genomic_DNA"/>
</dbReference>
<sequence length="275" mass="28909">VGATTKNRIAVVTGAGRGLGREVALRLAHEGSKVALVARSSEQVNEAAAAIVQGGGTAIAIAADISISVGSQLVKTKIESEFGPPNILINAAGIFGPLQCIADSDPQRWLETLAINTAGPYRMCQAFTTGMVAQGWGRIINYSSAAAFHPPGPLVSAYATSKVALNQLTRHLAAELKGSGVTANVLHPGDVKTSMWADIRQEAAQLGEEGEGYRAWVRWVDDTGGDPPAKAADLVSRLTEDAASDITGQFLWIEDGLQAPIASWDAPEDDRPWKD</sequence>
<dbReference type="CDD" id="cd05233">
    <property type="entry name" value="SDR_c"/>
    <property type="match status" value="1"/>
</dbReference>
<dbReference type="PRINTS" id="PR00081">
    <property type="entry name" value="GDHRDH"/>
</dbReference>
<dbReference type="SMART" id="SM00822">
    <property type="entry name" value="PKS_KR"/>
    <property type="match status" value="1"/>
</dbReference>
<dbReference type="Pfam" id="PF00106">
    <property type="entry name" value="adh_short"/>
    <property type="match status" value="1"/>
</dbReference>
<dbReference type="PANTHER" id="PTHR42760">
    <property type="entry name" value="SHORT-CHAIN DEHYDROGENASES/REDUCTASES FAMILY MEMBER"/>
    <property type="match status" value="1"/>
</dbReference>
<dbReference type="InterPro" id="IPR020904">
    <property type="entry name" value="Sc_DH/Rdtase_CS"/>
</dbReference>
<dbReference type="PRINTS" id="PR00080">
    <property type="entry name" value="SDRFAMILY"/>
</dbReference>
<protein>
    <recommendedName>
        <fullName evidence="2">Ketoreductase domain-containing protein</fullName>
    </recommendedName>
</protein>
<dbReference type="AlphaFoldDB" id="A0A382MVK4"/>
<evidence type="ECO:0000313" key="3">
    <source>
        <dbReference type="EMBL" id="SVC51522.1"/>
    </source>
</evidence>
<accession>A0A382MVK4</accession>
<evidence type="ECO:0000256" key="1">
    <source>
        <dbReference type="ARBA" id="ARBA00006484"/>
    </source>
</evidence>
<dbReference type="Gene3D" id="3.40.50.720">
    <property type="entry name" value="NAD(P)-binding Rossmann-like Domain"/>
    <property type="match status" value="1"/>
</dbReference>